<keyword evidence="1" id="KW-0732">Signal</keyword>
<dbReference type="PANTHER" id="PTHR38165">
    <property type="match status" value="1"/>
</dbReference>
<dbReference type="InterPro" id="IPR042517">
    <property type="entry name" value="Glyco_hydro_64_N_2"/>
</dbReference>
<organism evidence="3 4">
    <name type="scientific">[Torrubiella] hemipterigena</name>
    <dbReference type="NCBI Taxonomy" id="1531966"/>
    <lineage>
        <taxon>Eukaryota</taxon>
        <taxon>Fungi</taxon>
        <taxon>Dikarya</taxon>
        <taxon>Ascomycota</taxon>
        <taxon>Pezizomycotina</taxon>
        <taxon>Sordariomycetes</taxon>
        <taxon>Hypocreomycetidae</taxon>
        <taxon>Hypocreales</taxon>
        <taxon>Clavicipitaceae</taxon>
        <taxon>Clavicipitaceae incertae sedis</taxon>
        <taxon>'Torrubiella' clade</taxon>
    </lineage>
</organism>
<dbReference type="AlphaFoldDB" id="A0A0A1TMS4"/>
<evidence type="ECO:0000259" key="2">
    <source>
        <dbReference type="PROSITE" id="PS52006"/>
    </source>
</evidence>
<dbReference type="InterPro" id="IPR037398">
    <property type="entry name" value="Glyco_hydro_64_fam"/>
</dbReference>
<protein>
    <recommendedName>
        <fullName evidence="2">GH64 domain-containing protein</fullName>
    </recommendedName>
</protein>
<proteinExistence type="predicted"/>
<dbReference type="Pfam" id="PF16483">
    <property type="entry name" value="Glyco_hydro_64"/>
    <property type="match status" value="1"/>
</dbReference>
<evidence type="ECO:0000256" key="1">
    <source>
        <dbReference type="SAM" id="SignalP"/>
    </source>
</evidence>
<evidence type="ECO:0000313" key="4">
    <source>
        <dbReference type="Proteomes" id="UP000039046"/>
    </source>
</evidence>
<dbReference type="OrthoDB" id="10058186at2759"/>
<name>A0A0A1TMS4_9HYPO</name>
<gene>
    <name evidence="3" type="ORF">VHEMI08063</name>
</gene>
<dbReference type="STRING" id="1531966.A0A0A1TMS4"/>
<accession>A0A0A1TMS4</accession>
<reference evidence="3 4" key="1">
    <citation type="journal article" date="2015" name="Genome Announc.">
        <title>Draft Genome Sequence and Gene Annotation of the Entomopathogenic Fungus Verticillium hemipterigenum.</title>
        <authorList>
            <person name="Horn F."/>
            <person name="Habel A."/>
            <person name="Scharf D.H."/>
            <person name="Dworschak J."/>
            <person name="Brakhage A.A."/>
            <person name="Guthke R."/>
            <person name="Hertweck C."/>
            <person name="Linde J."/>
        </authorList>
    </citation>
    <scope>NUCLEOTIDE SEQUENCE [LARGE SCALE GENOMIC DNA]</scope>
</reference>
<dbReference type="HOGENOM" id="CLU_032886_0_0_1"/>
<dbReference type="PROSITE" id="PS52006">
    <property type="entry name" value="GH64"/>
    <property type="match status" value="1"/>
</dbReference>
<feature type="chain" id="PRO_5001990374" description="GH64 domain-containing protein" evidence="1">
    <location>
        <begin position="24"/>
        <end position="451"/>
    </location>
</feature>
<evidence type="ECO:0000313" key="3">
    <source>
        <dbReference type="EMBL" id="CEJ92408.1"/>
    </source>
</evidence>
<feature type="signal peptide" evidence="1">
    <location>
        <begin position="1"/>
        <end position="23"/>
    </location>
</feature>
<feature type="domain" description="GH64" evidence="2">
    <location>
        <begin position="74"/>
        <end position="435"/>
    </location>
</feature>
<dbReference type="EMBL" id="CDHN01000004">
    <property type="protein sequence ID" value="CEJ92408.1"/>
    <property type="molecule type" value="Genomic_DNA"/>
</dbReference>
<dbReference type="PANTHER" id="PTHR38165:SF1">
    <property type="entry name" value="GLUCANASE B"/>
    <property type="match status" value="1"/>
</dbReference>
<dbReference type="Gene3D" id="2.60.110.10">
    <property type="entry name" value="Thaumatin"/>
    <property type="match status" value="1"/>
</dbReference>
<dbReference type="Proteomes" id="UP000039046">
    <property type="component" value="Unassembled WGS sequence"/>
</dbReference>
<dbReference type="InterPro" id="IPR037176">
    <property type="entry name" value="Osmotin/thaumatin-like_sf"/>
</dbReference>
<dbReference type="Gene3D" id="3.30.920.50">
    <property type="entry name" value="Beta-1,3-glucanase, C-terminal domain"/>
    <property type="match status" value="1"/>
</dbReference>
<keyword evidence="4" id="KW-1185">Reference proteome</keyword>
<dbReference type="InterPro" id="IPR032477">
    <property type="entry name" value="Glyco_hydro_64"/>
</dbReference>
<sequence>MKSLSLLPLLFAAGLSLPQGTSPSSLVLRAGDKHHATTVTPGTIKDVKVTKFNTLNGTHVEAGTVSHNAFSANAGPLRIDLVNNIGGSDQGYAYIVGKDSSNRIAFVREDGRLNYVTAGADGTLKPVADDAGIVLGAPGATKGVTLTQTLTSARVYFSAGKLQFFVQRDASTGQDALVQPDPGNKSDPNAAINWGFVEFTHTDDGQVYANLSFVDFVGLPASMKLTSADKPEQLVQAMPRGSLGSLQGAIQSAEASDKVGWTNLIYQLDGKVVRIVSPNIYNQQDPTVFATYFDEYVTRVWNGLRFEPGLTVDSQGTDGKIKCKVSNDVLECDKGLKYKKPTSADIFSCNTGPFAPSGNDLRQNVGARLCAAFVRTTFNVAGGKVQPGPDASKYYTEKRTHYYAKSIHDIEVDGKGYAFQYDDVHPTGGVDASGTVQASQPQVLTFYAGGI</sequence>